<comment type="caution">
    <text evidence="1">The sequence shown here is derived from an EMBL/GenBank/DDBJ whole genome shotgun (WGS) entry which is preliminary data.</text>
</comment>
<gene>
    <name evidence="1" type="ORF">C5S46_05380</name>
</gene>
<feature type="non-terminal residue" evidence="1">
    <location>
        <position position="1"/>
    </location>
</feature>
<reference evidence="1" key="1">
    <citation type="submission" date="2018-09" db="EMBL/GenBank/DDBJ databases">
        <title>A genomic encyclopedia of anaerobic methanotrophic archaea.</title>
        <authorList>
            <person name="Skennerton C.T."/>
            <person name="Chadwick G.L."/>
            <person name="Laso-Perez R."/>
            <person name="Leu A.O."/>
            <person name="Speth D.R."/>
            <person name="Yu H."/>
            <person name="Morgan-Lang C."/>
            <person name="Hatzenpichler R."/>
            <person name="Goudeau D."/>
            <person name="Malmstrom R."/>
            <person name="Woyke T."/>
            <person name="Hallam S."/>
            <person name="Tyson G.W."/>
            <person name="Wegener G."/>
            <person name="Boetius A."/>
            <person name="Orphan V.J."/>
        </authorList>
    </citation>
    <scope>NUCLEOTIDE SEQUENCE</scope>
    <source>
        <strain evidence="1">CONS3730D10UFb2</strain>
    </source>
</reference>
<accession>A0AC61S9U4</accession>
<name>A0AC61S9U4_9EURY</name>
<dbReference type="Proteomes" id="UP000315423">
    <property type="component" value="Unassembled WGS sequence"/>
</dbReference>
<sequence length="222" mass="26036">SFSGGKDSLVVLNLARNALKQSLTAYFINTGLEFPDNPEYVKRVCKDLDIELFEIIAGNTFWKHLEKLGPPAKDCRWCCNICKLVPINHEHGGKAHLNLDGKRRYESFTRSRIPSKEENPLVPGQVNIYPIRNWRAIEVWLYIHWKGLEYNSLYDKGFERVGCWLCPAALVAEHCLVKQIYPELYSGWDQYLYNWALDNNLPDGYIKYGFWRWREHPPKMKL</sequence>
<protein>
    <submittedName>
        <fullName evidence="1">Phosphoadenosine phosphosulfate reductase</fullName>
    </submittedName>
</protein>
<dbReference type="EMBL" id="QYBA01000179">
    <property type="protein sequence ID" value="TKY91526.1"/>
    <property type="molecule type" value="Genomic_DNA"/>
</dbReference>
<evidence type="ECO:0000313" key="1">
    <source>
        <dbReference type="EMBL" id="TKY91526.1"/>
    </source>
</evidence>
<organism evidence="1 2">
    <name type="scientific">Candidatus Methanomarinus sp</name>
    <dbReference type="NCBI Taxonomy" id="3386244"/>
    <lineage>
        <taxon>Archaea</taxon>
        <taxon>Methanobacteriati</taxon>
        <taxon>Methanobacteriota</taxon>
        <taxon>Stenosarchaea group</taxon>
        <taxon>Methanomicrobia</taxon>
        <taxon>Methanosarcinales</taxon>
        <taxon>ANME-2 cluster</taxon>
        <taxon>Candidatus Methanocomedenaceae</taxon>
        <taxon>Candidatus Methanomarinus</taxon>
    </lineage>
</organism>
<proteinExistence type="predicted"/>
<evidence type="ECO:0000313" key="2">
    <source>
        <dbReference type="Proteomes" id="UP000315423"/>
    </source>
</evidence>